<feature type="binding site" evidence="17">
    <location>
        <position position="175"/>
    </location>
    <ligand>
        <name>substrate</name>
    </ligand>
</feature>
<dbReference type="InterPro" id="IPR004794">
    <property type="entry name" value="Eubact_RibD"/>
</dbReference>
<feature type="binding site" evidence="18">
    <location>
        <position position="91"/>
    </location>
    <ligand>
        <name>Zn(2+)</name>
        <dbReference type="ChEBI" id="CHEBI:29105"/>
        <note>catalytic</note>
    </ligand>
</feature>
<dbReference type="GO" id="GO:0008270">
    <property type="term" value="F:zinc ion binding"/>
    <property type="evidence" value="ECO:0007669"/>
    <property type="project" value="InterPro"/>
</dbReference>
<dbReference type="PIRSF" id="PIRSF006769">
    <property type="entry name" value="RibD"/>
    <property type="match status" value="1"/>
</dbReference>
<keyword evidence="10 15" id="KW-0521">NADP</keyword>
<keyword evidence="6 15" id="KW-0686">Riboflavin biosynthesis</keyword>
<evidence type="ECO:0000313" key="20">
    <source>
        <dbReference type="EMBL" id="VYT99548.1"/>
    </source>
</evidence>
<dbReference type="Gene3D" id="3.40.430.10">
    <property type="entry name" value="Dihydrofolate Reductase, subunit A"/>
    <property type="match status" value="1"/>
</dbReference>
<keyword evidence="12" id="KW-0511">Multifunctional enzyme</keyword>
<dbReference type="NCBIfam" id="TIGR00227">
    <property type="entry name" value="ribD_Cterm"/>
    <property type="match status" value="1"/>
</dbReference>
<comment type="catalytic activity">
    <reaction evidence="13 15">
        <text>5-amino-6-(5-phospho-D-ribitylamino)uracil + NADP(+) = 5-amino-6-(5-phospho-D-ribosylamino)uracil + NADPH + H(+)</text>
        <dbReference type="Rhea" id="RHEA:17845"/>
        <dbReference type="ChEBI" id="CHEBI:15378"/>
        <dbReference type="ChEBI" id="CHEBI:57783"/>
        <dbReference type="ChEBI" id="CHEBI:58349"/>
        <dbReference type="ChEBI" id="CHEBI:58421"/>
        <dbReference type="ChEBI" id="CHEBI:58453"/>
        <dbReference type="EC" id="1.1.1.193"/>
    </reaction>
</comment>
<dbReference type="RefSeq" id="WP_007286016.1">
    <property type="nucleotide sequence ID" value="NZ_CACRUE010000024.1"/>
</dbReference>
<dbReference type="NCBIfam" id="TIGR00326">
    <property type="entry name" value="eubact_ribD"/>
    <property type="match status" value="1"/>
</dbReference>
<dbReference type="GO" id="GO:0008703">
    <property type="term" value="F:5-amino-6-(5-phosphoribosylamino)uracil reductase activity"/>
    <property type="evidence" value="ECO:0007669"/>
    <property type="project" value="UniProtKB-EC"/>
</dbReference>
<evidence type="ECO:0000256" key="12">
    <source>
        <dbReference type="ARBA" id="ARBA00023268"/>
    </source>
</evidence>
<dbReference type="GO" id="GO:0009231">
    <property type="term" value="P:riboflavin biosynthetic process"/>
    <property type="evidence" value="ECO:0007669"/>
    <property type="project" value="UniProtKB-UniPathway"/>
</dbReference>
<comment type="pathway">
    <text evidence="3 15">Cofactor biosynthesis; riboflavin biosynthesis; 5-amino-6-(D-ribitylamino)uracil from GTP: step 3/4.</text>
</comment>
<sequence>MKFDSRYQEDNYYMKKALELAKLGIGAVNPNPLVGCIIVKDGKVIGEGYHMKFGEPHAEVNAINSAKEDIEGATVYVTLEPCSHFGKTPPCADNLVRHKVKRVVICNNDPNPLVAGNGIKKLQNAGIEVTTGILEEEGLKLNEVFFHYIKNNKPLVISKTAISMDGKIATKHMESQWISNESCREMTHEYRNKYMAIMVGINTVLKDNPSLTSRIKNKKTRNPIRIVIDTNLKIPMNSNLVNDNKSKTIIFTCNNDLKKINLLKEKDVDVHICPKKEEGVDLNFVIEKLGELKIDSVLVEGGATLNDSLFRNNLVDKVKIFMAPKIIGGKDAPSFVSGCGIEKLSEATKLEIKNTTMIDSDILIEADVIK</sequence>
<proteinExistence type="inferred from homology"/>
<feature type="binding site" evidence="17">
    <location>
        <position position="214"/>
    </location>
    <ligand>
        <name>substrate</name>
    </ligand>
</feature>
<dbReference type="SUPFAM" id="SSF53597">
    <property type="entry name" value="Dihydrofolate reductase-like"/>
    <property type="match status" value="1"/>
</dbReference>
<dbReference type="FunFam" id="3.40.140.10:FF:000025">
    <property type="entry name" value="Riboflavin biosynthesis protein RibD"/>
    <property type="match status" value="1"/>
</dbReference>
<accession>A0A6N3BAG2</accession>
<comment type="function">
    <text evidence="1 15">Converts 2,5-diamino-6-(ribosylamino)-4(3h)-pyrimidinone 5'-phosphate into 5-amino-6-(ribosylamino)-2,4(1h,3h)-pyrimidinedione 5'-phosphate.</text>
</comment>
<dbReference type="UniPathway" id="UPA00275">
    <property type="reaction ID" value="UER00401"/>
</dbReference>
<dbReference type="CDD" id="cd01284">
    <property type="entry name" value="Riboflavin_deaminase-reductase"/>
    <property type="match status" value="1"/>
</dbReference>
<feature type="binding site" evidence="17">
    <location>
        <position position="203"/>
    </location>
    <ligand>
        <name>substrate</name>
    </ligand>
</feature>
<dbReference type="GeneID" id="89564459"/>
<keyword evidence="11 15" id="KW-0560">Oxidoreductase</keyword>
<evidence type="ECO:0000256" key="17">
    <source>
        <dbReference type="PIRSR" id="PIRSR006769-2"/>
    </source>
</evidence>
<evidence type="ECO:0000256" key="1">
    <source>
        <dbReference type="ARBA" id="ARBA00002151"/>
    </source>
</evidence>
<dbReference type="PANTHER" id="PTHR38011:SF7">
    <property type="entry name" value="2,5-DIAMINO-6-RIBOSYLAMINO-4(3H)-PYRIMIDINONE 5'-PHOSPHATE REDUCTASE"/>
    <property type="match status" value="1"/>
</dbReference>
<comment type="similarity">
    <text evidence="5 15">In the C-terminal section; belongs to the HTP reductase family.</text>
</comment>
<dbReference type="Pfam" id="PF01872">
    <property type="entry name" value="RibD_C"/>
    <property type="match status" value="1"/>
</dbReference>
<protein>
    <recommendedName>
        <fullName evidence="15">Riboflavin biosynthesis protein RibD</fullName>
    </recommendedName>
    <domain>
        <recommendedName>
            <fullName evidence="15">Diaminohydroxyphosphoribosylaminopyrimidine deaminase</fullName>
            <shortName evidence="15">DRAP deaminase</shortName>
            <ecNumber evidence="15">3.5.4.26</ecNumber>
        </recommendedName>
        <alternativeName>
            <fullName evidence="15">Riboflavin-specific deaminase</fullName>
        </alternativeName>
    </domain>
    <domain>
        <recommendedName>
            <fullName evidence="15">5-amino-6-(5-phosphoribosylamino)uracil reductase</fullName>
            <ecNumber evidence="15">1.1.1.193</ecNumber>
        </recommendedName>
        <alternativeName>
            <fullName evidence="15">HTP reductase</fullName>
        </alternativeName>
    </domain>
</protein>
<evidence type="ECO:0000256" key="5">
    <source>
        <dbReference type="ARBA" id="ARBA00007417"/>
    </source>
</evidence>
<feature type="binding site" evidence="17">
    <location>
        <position position="211"/>
    </location>
    <ligand>
        <name>substrate</name>
    </ligand>
</feature>
<feature type="binding site" evidence="17">
    <location>
        <position position="177"/>
    </location>
    <ligand>
        <name>NADP(+)</name>
        <dbReference type="ChEBI" id="CHEBI:58349"/>
    </ligand>
</feature>
<evidence type="ECO:0000256" key="6">
    <source>
        <dbReference type="ARBA" id="ARBA00022619"/>
    </source>
</evidence>
<keyword evidence="9 15" id="KW-0862">Zinc</keyword>
<dbReference type="InterPro" id="IPR016192">
    <property type="entry name" value="APOBEC/CMP_deaminase_Zn-bd"/>
</dbReference>
<dbReference type="InterPro" id="IPR016193">
    <property type="entry name" value="Cytidine_deaminase-like"/>
</dbReference>
<dbReference type="PROSITE" id="PS00903">
    <property type="entry name" value="CYT_DCMP_DEAMINASES_1"/>
    <property type="match status" value="1"/>
</dbReference>
<dbReference type="GO" id="GO:0008835">
    <property type="term" value="F:diaminohydroxyphosphoribosylaminopyrimidine deaminase activity"/>
    <property type="evidence" value="ECO:0007669"/>
    <property type="project" value="UniProtKB-EC"/>
</dbReference>
<comment type="cofactor">
    <cofactor evidence="15 18">
        <name>Zn(2+)</name>
        <dbReference type="ChEBI" id="CHEBI:29105"/>
    </cofactor>
    <text evidence="15 18">Binds 1 zinc ion.</text>
</comment>
<name>A0A6N3BAG2_9FIRM</name>
<dbReference type="SUPFAM" id="SSF53927">
    <property type="entry name" value="Cytidine deaminase-like"/>
    <property type="match status" value="1"/>
</dbReference>
<comment type="catalytic activity">
    <reaction evidence="14 15">
        <text>2,5-diamino-6-hydroxy-4-(5-phosphoribosylamino)-pyrimidine + H2O + H(+) = 5-amino-6-(5-phospho-D-ribosylamino)uracil + NH4(+)</text>
        <dbReference type="Rhea" id="RHEA:21868"/>
        <dbReference type="ChEBI" id="CHEBI:15377"/>
        <dbReference type="ChEBI" id="CHEBI:15378"/>
        <dbReference type="ChEBI" id="CHEBI:28938"/>
        <dbReference type="ChEBI" id="CHEBI:58453"/>
        <dbReference type="ChEBI" id="CHEBI:58614"/>
        <dbReference type="EC" id="3.5.4.26"/>
    </reaction>
</comment>
<dbReference type="InterPro" id="IPR011549">
    <property type="entry name" value="RibD_C"/>
</dbReference>
<evidence type="ECO:0000256" key="13">
    <source>
        <dbReference type="ARBA" id="ARBA00049861"/>
    </source>
</evidence>
<evidence type="ECO:0000256" key="11">
    <source>
        <dbReference type="ARBA" id="ARBA00023002"/>
    </source>
</evidence>
<dbReference type="Gene3D" id="3.40.140.10">
    <property type="entry name" value="Cytidine Deaminase, domain 2"/>
    <property type="match status" value="1"/>
</dbReference>
<organism evidence="20">
    <name type="scientific">Intestinibacter bartlettii</name>
    <dbReference type="NCBI Taxonomy" id="261299"/>
    <lineage>
        <taxon>Bacteria</taxon>
        <taxon>Bacillati</taxon>
        <taxon>Bacillota</taxon>
        <taxon>Clostridia</taxon>
        <taxon>Peptostreptococcales</taxon>
        <taxon>Peptostreptococcaceae</taxon>
        <taxon>Intestinibacter</taxon>
    </lineage>
</organism>
<keyword evidence="7 15" id="KW-0479">Metal-binding</keyword>
<feature type="binding site" evidence="18">
    <location>
        <position position="57"/>
    </location>
    <ligand>
        <name>Zn(2+)</name>
        <dbReference type="ChEBI" id="CHEBI:29105"/>
        <note>catalytic</note>
    </ligand>
</feature>
<keyword evidence="8 15" id="KW-0378">Hydrolase</keyword>
<evidence type="ECO:0000256" key="4">
    <source>
        <dbReference type="ARBA" id="ARBA00005259"/>
    </source>
</evidence>
<evidence type="ECO:0000256" key="7">
    <source>
        <dbReference type="ARBA" id="ARBA00022723"/>
    </source>
</evidence>
<evidence type="ECO:0000256" key="3">
    <source>
        <dbReference type="ARBA" id="ARBA00004910"/>
    </source>
</evidence>
<dbReference type="EMBL" id="CACRUE010000024">
    <property type="protein sequence ID" value="VYT99548.1"/>
    <property type="molecule type" value="Genomic_DNA"/>
</dbReference>
<evidence type="ECO:0000256" key="10">
    <source>
        <dbReference type="ARBA" id="ARBA00022857"/>
    </source>
</evidence>
<dbReference type="Pfam" id="PF00383">
    <property type="entry name" value="dCMP_cyt_deam_1"/>
    <property type="match status" value="1"/>
</dbReference>
<dbReference type="InterPro" id="IPR050765">
    <property type="entry name" value="Riboflavin_Biosynth_HTPR"/>
</dbReference>
<dbReference type="InterPro" id="IPR002125">
    <property type="entry name" value="CMP_dCMP_dom"/>
</dbReference>
<feature type="binding site" evidence="17">
    <location>
        <begin position="302"/>
        <end position="308"/>
    </location>
    <ligand>
        <name>NADP(+)</name>
        <dbReference type="ChEBI" id="CHEBI:58349"/>
    </ligand>
</feature>
<dbReference type="EC" id="1.1.1.193" evidence="15"/>
<comment type="pathway">
    <text evidence="2 15">Cofactor biosynthesis; riboflavin biosynthesis; 5-amino-6-(D-ribitylamino)uracil from GTP: step 2/4.</text>
</comment>
<dbReference type="PANTHER" id="PTHR38011">
    <property type="entry name" value="DIHYDROFOLATE REDUCTASE FAMILY PROTEIN (AFU_ORTHOLOGUE AFUA_8G06820)"/>
    <property type="match status" value="1"/>
</dbReference>
<feature type="binding site" evidence="17">
    <location>
        <position position="207"/>
    </location>
    <ligand>
        <name>NADP(+)</name>
        <dbReference type="ChEBI" id="CHEBI:58349"/>
    </ligand>
</feature>
<feature type="active site" description="Proton donor" evidence="16">
    <location>
        <position position="59"/>
    </location>
</feature>
<evidence type="ECO:0000256" key="15">
    <source>
        <dbReference type="PIRNR" id="PIRNR006769"/>
    </source>
</evidence>
<evidence type="ECO:0000256" key="14">
    <source>
        <dbReference type="ARBA" id="ARBA00049886"/>
    </source>
</evidence>
<evidence type="ECO:0000256" key="2">
    <source>
        <dbReference type="ARBA" id="ARBA00004882"/>
    </source>
</evidence>
<dbReference type="GO" id="GO:0050661">
    <property type="term" value="F:NADP binding"/>
    <property type="evidence" value="ECO:0007669"/>
    <property type="project" value="InterPro"/>
</dbReference>
<feature type="binding site" evidence="18">
    <location>
        <position position="82"/>
    </location>
    <ligand>
        <name>Zn(2+)</name>
        <dbReference type="ChEBI" id="CHEBI:29105"/>
        <note>catalytic</note>
    </ligand>
</feature>
<dbReference type="AlphaFoldDB" id="A0A6N3BAG2"/>
<evidence type="ECO:0000259" key="19">
    <source>
        <dbReference type="PROSITE" id="PS51747"/>
    </source>
</evidence>
<evidence type="ECO:0000256" key="9">
    <source>
        <dbReference type="ARBA" id="ARBA00022833"/>
    </source>
</evidence>
<evidence type="ECO:0000256" key="18">
    <source>
        <dbReference type="PIRSR" id="PIRSR006769-3"/>
    </source>
</evidence>
<dbReference type="InterPro" id="IPR024072">
    <property type="entry name" value="DHFR-like_dom_sf"/>
</dbReference>
<reference evidence="20" key="1">
    <citation type="submission" date="2019-11" db="EMBL/GenBank/DDBJ databases">
        <authorList>
            <person name="Feng L."/>
        </authorList>
    </citation>
    <scope>NUCLEOTIDE SEQUENCE</scope>
    <source>
        <strain evidence="20">IbartlettiiLFYP30</strain>
    </source>
</reference>
<dbReference type="EC" id="3.5.4.26" evidence="15"/>
<feature type="domain" description="CMP/dCMP-type deaminase" evidence="19">
    <location>
        <begin position="8"/>
        <end position="130"/>
    </location>
</feature>
<gene>
    <name evidence="20" type="primary">ribD</name>
    <name evidence="20" type="ORF">IBLFYP30_01480</name>
</gene>
<feature type="binding site" evidence="17">
    <location>
        <position position="300"/>
    </location>
    <ligand>
        <name>substrate</name>
    </ligand>
</feature>
<comment type="similarity">
    <text evidence="4 15">In the N-terminal section; belongs to the cytidine and deoxycytidylate deaminase family.</text>
</comment>
<evidence type="ECO:0000256" key="8">
    <source>
        <dbReference type="ARBA" id="ARBA00022801"/>
    </source>
</evidence>
<feature type="binding site" evidence="17">
    <location>
        <position position="230"/>
    </location>
    <ligand>
        <name>NADP(+)</name>
        <dbReference type="ChEBI" id="CHEBI:58349"/>
    </ligand>
</feature>
<evidence type="ECO:0000256" key="16">
    <source>
        <dbReference type="PIRSR" id="PIRSR006769-1"/>
    </source>
</evidence>
<feature type="binding site" evidence="17">
    <location>
        <position position="191"/>
    </location>
    <ligand>
        <name>substrate</name>
    </ligand>
</feature>
<feature type="binding site" evidence="17">
    <location>
        <position position="161"/>
    </location>
    <ligand>
        <name>NADP(+)</name>
        <dbReference type="ChEBI" id="CHEBI:58349"/>
    </ligand>
</feature>
<dbReference type="PROSITE" id="PS51747">
    <property type="entry name" value="CYT_DCMP_DEAMINASES_2"/>
    <property type="match status" value="1"/>
</dbReference>
<dbReference type="InterPro" id="IPR002734">
    <property type="entry name" value="RibDG_C"/>
</dbReference>